<evidence type="ECO:0000256" key="5">
    <source>
        <dbReference type="ARBA" id="ARBA00022989"/>
    </source>
</evidence>
<dbReference type="Gene3D" id="3.30.70.100">
    <property type="match status" value="1"/>
</dbReference>
<evidence type="ECO:0000256" key="6">
    <source>
        <dbReference type="ARBA" id="ARBA00023136"/>
    </source>
</evidence>
<evidence type="ECO:0000256" key="4">
    <source>
        <dbReference type="ARBA" id="ARBA00022692"/>
    </source>
</evidence>
<feature type="transmembrane region" description="Helical" evidence="7">
    <location>
        <begin position="62"/>
        <end position="80"/>
    </location>
</feature>
<gene>
    <name evidence="10" type="ORF">E4634_02905</name>
</gene>
<dbReference type="GO" id="GO:0008381">
    <property type="term" value="F:mechanosensitive monoatomic ion channel activity"/>
    <property type="evidence" value="ECO:0007669"/>
    <property type="project" value="UniProtKB-ARBA"/>
</dbReference>
<feature type="transmembrane region" description="Helical" evidence="7">
    <location>
        <begin position="86"/>
        <end position="105"/>
    </location>
</feature>
<dbReference type="SUPFAM" id="SSF82689">
    <property type="entry name" value="Mechanosensitive channel protein MscS (YggB), C-terminal domain"/>
    <property type="match status" value="1"/>
</dbReference>
<dbReference type="Pfam" id="PF00924">
    <property type="entry name" value="MS_channel_2nd"/>
    <property type="match status" value="1"/>
</dbReference>
<keyword evidence="11" id="KW-1185">Reference proteome</keyword>
<evidence type="ECO:0000313" key="10">
    <source>
        <dbReference type="EMBL" id="TGD75881.1"/>
    </source>
</evidence>
<dbReference type="EMBL" id="SRLE01000002">
    <property type="protein sequence ID" value="TGD75881.1"/>
    <property type="molecule type" value="Genomic_DNA"/>
</dbReference>
<comment type="subcellular location">
    <subcellularLocation>
        <location evidence="1">Cell membrane</location>
        <topology evidence="1">Multi-pass membrane protein</topology>
    </subcellularLocation>
</comment>
<reference evidence="10 11" key="1">
    <citation type="submission" date="2019-04" db="EMBL/GenBank/DDBJ databases">
        <title>Taxonomy of novel Haliea sp. from mangrove soil of West Coast of India.</title>
        <authorList>
            <person name="Verma A."/>
            <person name="Kumar P."/>
            <person name="Krishnamurthi S."/>
        </authorList>
    </citation>
    <scope>NUCLEOTIDE SEQUENCE [LARGE SCALE GENOMIC DNA]</scope>
    <source>
        <strain evidence="10 11">SAOS-164</strain>
    </source>
</reference>
<dbReference type="InterPro" id="IPR006686">
    <property type="entry name" value="MscS_channel_CS"/>
</dbReference>
<feature type="domain" description="Mechanosensitive ion channel MscS" evidence="8">
    <location>
        <begin position="107"/>
        <end position="173"/>
    </location>
</feature>
<dbReference type="InterPro" id="IPR052702">
    <property type="entry name" value="MscS-like_channel"/>
</dbReference>
<evidence type="ECO:0000259" key="8">
    <source>
        <dbReference type="Pfam" id="PF00924"/>
    </source>
</evidence>
<dbReference type="Proteomes" id="UP000298050">
    <property type="component" value="Unassembled WGS sequence"/>
</dbReference>
<dbReference type="InterPro" id="IPR023408">
    <property type="entry name" value="MscS_beta-dom_sf"/>
</dbReference>
<evidence type="ECO:0000313" key="11">
    <source>
        <dbReference type="Proteomes" id="UP000298050"/>
    </source>
</evidence>
<dbReference type="Gene3D" id="2.30.30.60">
    <property type="match status" value="1"/>
</dbReference>
<dbReference type="InterPro" id="IPR006685">
    <property type="entry name" value="MscS_channel_2nd"/>
</dbReference>
<proteinExistence type="inferred from homology"/>
<comment type="similarity">
    <text evidence="2">Belongs to the MscS (TC 1.A.23) family.</text>
</comment>
<dbReference type="OrthoDB" id="9799209at2"/>
<dbReference type="Gene3D" id="1.10.287.1260">
    <property type="match status" value="1"/>
</dbReference>
<protein>
    <submittedName>
        <fullName evidence="10">Mechanosensitive ion channel</fullName>
    </submittedName>
</protein>
<dbReference type="AlphaFoldDB" id="A0A4Z0M8M4"/>
<dbReference type="InterPro" id="IPR011066">
    <property type="entry name" value="MscS_channel_C_sf"/>
</dbReference>
<organism evidence="10 11">
    <name type="scientific">Mangrovimicrobium sediminis</name>
    <dbReference type="NCBI Taxonomy" id="2562682"/>
    <lineage>
        <taxon>Bacteria</taxon>
        <taxon>Pseudomonadati</taxon>
        <taxon>Pseudomonadota</taxon>
        <taxon>Gammaproteobacteria</taxon>
        <taxon>Cellvibrionales</taxon>
        <taxon>Halieaceae</taxon>
        <taxon>Mangrovimicrobium</taxon>
    </lineage>
</organism>
<name>A0A4Z0M8M4_9GAMM</name>
<dbReference type="Pfam" id="PF21082">
    <property type="entry name" value="MS_channel_3rd"/>
    <property type="match status" value="1"/>
</dbReference>
<keyword evidence="5 7" id="KW-1133">Transmembrane helix</keyword>
<dbReference type="InterPro" id="IPR049278">
    <property type="entry name" value="MS_channel_C"/>
</dbReference>
<sequence>MEQLRSLLSTTLLVVGDNTITVGQVLSVLLFAALGVLFIYWSTGFLRRLLLRRSFSADLTQMLTRAYLIAATLILAFMVLDILRVPLAAFAFISGAVAIGVGFGAQNIINNFISGWILIWERPIKIGDFLELGDMRGTVEAINTRSTRIRRVDGVHLLVPNSELLENTVTNWTLVDRLVRTNVVVGIAYGSDVQLASKLMLQVAEDDPDVLSDPPYFLIFDDFGDSALVFDLVFWVESNTEGGLRKIRSNLRYAIDAVFREHDVVIAFPQRDIHVDGELRVRRDN</sequence>
<accession>A0A4Z0M8M4</accession>
<evidence type="ECO:0000256" key="2">
    <source>
        <dbReference type="ARBA" id="ARBA00008017"/>
    </source>
</evidence>
<feature type="domain" description="Mechanosensitive ion channel MscS C-terminal" evidence="9">
    <location>
        <begin position="182"/>
        <end position="265"/>
    </location>
</feature>
<dbReference type="InterPro" id="IPR010920">
    <property type="entry name" value="LSM_dom_sf"/>
</dbReference>
<evidence type="ECO:0000256" key="3">
    <source>
        <dbReference type="ARBA" id="ARBA00022475"/>
    </source>
</evidence>
<keyword evidence="6 7" id="KW-0472">Membrane</keyword>
<keyword evidence="3" id="KW-1003">Cell membrane</keyword>
<dbReference type="SUPFAM" id="SSF50182">
    <property type="entry name" value="Sm-like ribonucleoproteins"/>
    <property type="match status" value="1"/>
</dbReference>
<evidence type="ECO:0000256" key="7">
    <source>
        <dbReference type="SAM" id="Phobius"/>
    </source>
</evidence>
<comment type="caution">
    <text evidence="10">The sequence shown here is derived from an EMBL/GenBank/DDBJ whole genome shotgun (WGS) entry which is preliminary data.</text>
</comment>
<keyword evidence="4 7" id="KW-0812">Transmembrane</keyword>
<evidence type="ECO:0000256" key="1">
    <source>
        <dbReference type="ARBA" id="ARBA00004651"/>
    </source>
</evidence>
<dbReference type="SUPFAM" id="SSF82861">
    <property type="entry name" value="Mechanosensitive channel protein MscS (YggB), transmembrane region"/>
    <property type="match status" value="1"/>
</dbReference>
<feature type="transmembrane region" description="Helical" evidence="7">
    <location>
        <begin position="20"/>
        <end position="41"/>
    </location>
</feature>
<dbReference type="PANTHER" id="PTHR30347">
    <property type="entry name" value="POTASSIUM CHANNEL RELATED"/>
    <property type="match status" value="1"/>
</dbReference>
<dbReference type="GO" id="GO:0005886">
    <property type="term" value="C:plasma membrane"/>
    <property type="evidence" value="ECO:0007669"/>
    <property type="project" value="UniProtKB-SubCell"/>
</dbReference>
<evidence type="ECO:0000259" key="9">
    <source>
        <dbReference type="Pfam" id="PF21082"/>
    </source>
</evidence>
<dbReference type="PROSITE" id="PS01246">
    <property type="entry name" value="UPF0003"/>
    <property type="match status" value="1"/>
</dbReference>
<dbReference type="InterPro" id="IPR011014">
    <property type="entry name" value="MscS_channel_TM-2"/>
</dbReference>
<dbReference type="PANTHER" id="PTHR30347:SF1">
    <property type="entry name" value="MECHANOSENSITIVE CHANNEL MSCK"/>
    <property type="match status" value="1"/>
</dbReference>